<feature type="transmembrane region" description="Helical" evidence="1">
    <location>
        <begin position="369"/>
        <end position="393"/>
    </location>
</feature>
<feature type="transmembrane region" description="Helical" evidence="1">
    <location>
        <begin position="330"/>
        <end position="349"/>
    </location>
</feature>
<gene>
    <name evidence="2" type="ORF">H8717_10150</name>
</gene>
<feature type="transmembrane region" description="Helical" evidence="1">
    <location>
        <begin position="70"/>
        <end position="88"/>
    </location>
</feature>
<dbReference type="Pfam" id="PF03616">
    <property type="entry name" value="Glt_symporter"/>
    <property type="match status" value="1"/>
</dbReference>
<comment type="caution">
    <text evidence="2">The sequence shown here is derived from an EMBL/GenBank/DDBJ whole genome shotgun (WGS) entry which is preliminary data.</text>
</comment>
<dbReference type="EMBL" id="JACRTB010000015">
    <property type="protein sequence ID" value="MBC8576760.1"/>
    <property type="molecule type" value="Genomic_DNA"/>
</dbReference>
<evidence type="ECO:0000313" key="3">
    <source>
        <dbReference type="Proteomes" id="UP000658131"/>
    </source>
</evidence>
<feature type="transmembrane region" description="Helical" evidence="1">
    <location>
        <begin position="95"/>
        <end position="119"/>
    </location>
</feature>
<evidence type="ECO:0000256" key="1">
    <source>
        <dbReference type="SAM" id="Phobius"/>
    </source>
</evidence>
<dbReference type="InterPro" id="IPR004445">
    <property type="entry name" value="GltS"/>
</dbReference>
<name>A0ABR7NKL8_9FIRM</name>
<reference evidence="2 3" key="1">
    <citation type="submission" date="2020-08" db="EMBL/GenBank/DDBJ databases">
        <title>Genome public.</title>
        <authorList>
            <person name="Liu C."/>
            <person name="Sun Q."/>
        </authorList>
    </citation>
    <scope>NUCLEOTIDE SEQUENCE [LARGE SCALE GENOMIC DNA]</scope>
    <source>
        <strain evidence="2 3">BX1</strain>
    </source>
</reference>
<keyword evidence="1" id="KW-0472">Membrane</keyword>
<dbReference type="Proteomes" id="UP000658131">
    <property type="component" value="Unassembled WGS sequence"/>
</dbReference>
<dbReference type="RefSeq" id="WP_262400262.1">
    <property type="nucleotide sequence ID" value="NZ_JACRTB010000015.1"/>
</dbReference>
<keyword evidence="1" id="KW-0812">Transmembrane</keyword>
<organism evidence="2 3">
    <name type="scientific">Yanshouia hominis</name>
    <dbReference type="NCBI Taxonomy" id="2763673"/>
    <lineage>
        <taxon>Bacteria</taxon>
        <taxon>Bacillati</taxon>
        <taxon>Bacillota</taxon>
        <taxon>Clostridia</taxon>
        <taxon>Eubacteriales</taxon>
        <taxon>Oscillospiraceae</taxon>
        <taxon>Yanshouia</taxon>
    </lineage>
</organism>
<dbReference type="PANTHER" id="PTHR36178:SF1">
    <property type="entry name" value="SODIUM_GLUTAMATE SYMPORTER"/>
    <property type="match status" value="1"/>
</dbReference>
<keyword evidence="3" id="KW-1185">Reference proteome</keyword>
<evidence type="ECO:0000313" key="2">
    <source>
        <dbReference type="EMBL" id="MBC8576760.1"/>
    </source>
</evidence>
<feature type="transmembrane region" description="Helical" evidence="1">
    <location>
        <begin position="298"/>
        <end position="318"/>
    </location>
</feature>
<sequence>MQITFDLLQTTAIGSAVVFLGIWLRRRVLLLERYCLPGPVVAGLLASLLFLLLRTAFGVQITWNLQMKDLFMNLFFTCVGFGASARLLRMGGARVLAGIAVSICGLVVLQNIVGIAIAVPMGMHPLNGMMCSSVATAGGVGTAAAFGPVFEGYGAPDSGVIGVAAGTFGMIFASLIGGPVARGIIRKQKLRPTDAALSEEERRQVSLSNSRLVGSWCLIFLIGGLGSYLSFALQKIPMIEMPYFIGCIFSGVIFRNLMEAAHLPFDLPEIESISDVSLDIFLALALMSIDLTRLLDSALVMVVILAAQIILIVLWAHFCHRFLFGGDYNGAVMVAGLIGTGLGAGSNAVANERAVMQQFGPSQVAWIVFPAWSVIVVDIFNPLFVSLTAPLLARWG</sequence>
<feature type="transmembrane region" description="Helical" evidence="1">
    <location>
        <begin position="160"/>
        <end position="181"/>
    </location>
</feature>
<feature type="transmembrane region" description="Helical" evidence="1">
    <location>
        <begin position="212"/>
        <end position="231"/>
    </location>
</feature>
<accession>A0ABR7NKL8</accession>
<keyword evidence="1" id="KW-1133">Transmembrane helix</keyword>
<feature type="transmembrane region" description="Helical" evidence="1">
    <location>
        <begin position="6"/>
        <end position="24"/>
    </location>
</feature>
<dbReference type="PANTHER" id="PTHR36178">
    <property type="entry name" value="SLR0625 PROTEIN"/>
    <property type="match status" value="1"/>
</dbReference>
<feature type="transmembrane region" description="Helical" evidence="1">
    <location>
        <begin position="36"/>
        <end position="58"/>
    </location>
</feature>
<proteinExistence type="predicted"/>
<protein>
    <submittedName>
        <fullName evidence="2">Sodium:glutamate symporter</fullName>
    </submittedName>
</protein>